<dbReference type="RefSeq" id="WP_118910792.1">
    <property type="nucleotide sequence ID" value="NZ_QOCS01000013.1"/>
</dbReference>
<evidence type="ECO:0000313" key="2">
    <source>
        <dbReference type="EMBL" id="RHW46312.1"/>
    </source>
</evidence>
<protein>
    <submittedName>
        <fullName evidence="2">Uncharacterized protein</fullName>
    </submittedName>
</protein>
<feature type="transmembrane region" description="Helical" evidence="1">
    <location>
        <begin position="104"/>
        <end position="125"/>
    </location>
</feature>
<proteinExistence type="predicted"/>
<feature type="transmembrane region" description="Helical" evidence="1">
    <location>
        <begin position="74"/>
        <end position="98"/>
    </location>
</feature>
<evidence type="ECO:0000313" key="3">
    <source>
        <dbReference type="Proteomes" id="UP000284822"/>
    </source>
</evidence>
<dbReference type="EMBL" id="QOCS01000013">
    <property type="protein sequence ID" value="RHW46312.1"/>
    <property type="molecule type" value="Genomic_DNA"/>
</dbReference>
<evidence type="ECO:0000256" key="1">
    <source>
        <dbReference type="SAM" id="Phobius"/>
    </source>
</evidence>
<keyword evidence="1" id="KW-0472">Membrane</keyword>
<keyword evidence="1" id="KW-1133">Transmembrane helix</keyword>
<reference evidence="2 3" key="1">
    <citation type="submission" date="2018-07" db="EMBL/GenBank/DDBJ databases">
        <title>Genome sequences of six Lactobacillus spp. isolated from bumble bee guts.</title>
        <authorList>
            <person name="Motta E.V.S."/>
            <person name="Moran N.A."/>
        </authorList>
    </citation>
    <scope>NUCLEOTIDE SEQUENCE [LARGE SCALE GENOMIC DNA]</scope>
    <source>
        <strain evidence="2 3">LV-8.1</strain>
    </source>
</reference>
<accession>A0A3R6Z908</accession>
<sequence>MEKSKDERLILKKQRLESRLYYLQTGVLIIFAIYGVCTQGLYYLTSAPIMAILYISFILNAFKEMAISKDLERHPLLSGICGIIITLLVAFIIGLFGLEKSGTGAYFLAILLAGVITLIAVILIVKK</sequence>
<feature type="transmembrane region" description="Helical" evidence="1">
    <location>
        <begin position="42"/>
        <end position="62"/>
    </location>
</feature>
<name>A0A3R6Z908_9LACO</name>
<keyword evidence="1" id="KW-0812">Transmembrane</keyword>
<gene>
    <name evidence="2" type="ORF">DS832_06015</name>
</gene>
<organism evidence="2 3">
    <name type="scientific">Bombilactobacillus bombi</name>
    <dbReference type="NCBI Taxonomy" id="1303590"/>
    <lineage>
        <taxon>Bacteria</taxon>
        <taxon>Bacillati</taxon>
        <taxon>Bacillota</taxon>
        <taxon>Bacilli</taxon>
        <taxon>Lactobacillales</taxon>
        <taxon>Lactobacillaceae</taxon>
        <taxon>Bombilactobacillus</taxon>
    </lineage>
</organism>
<feature type="transmembrane region" description="Helical" evidence="1">
    <location>
        <begin position="20"/>
        <end position="36"/>
    </location>
</feature>
<dbReference type="AlphaFoldDB" id="A0A3R6Z908"/>
<dbReference type="Proteomes" id="UP000284822">
    <property type="component" value="Unassembled WGS sequence"/>
</dbReference>
<comment type="caution">
    <text evidence="2">The sequence shown here is derived from an EMBL/GenBank/DDBJ whole genome shotgun (WGS) entry which is preliminary data.</text>
</comment>